<name>A0A7G9QSJ0_9GAMM</name>
<protein>
    <submittedName>
        <fullName evidence="1">Uncharacterized protein</fullName>
    </submittedName>
</protein>
<evidence type="ECO:0000313" key="1">
    <source>
        <dbReference type="EMBL" id="QNN46315.1"/>
    </source>
</evidence>
<dbReference type="Proteomes" id="UP000515977">
    <property type="component" value="Chromosome"/>
</dbReference>
<gene>
    <name evidence="1" type="ORF">H9L17_14270</name>
</gene>
<evidence type="ECO:0000313" key="2">
    <source>
        <dbReference type="Proteomes" id="UP000515977"/>
    </source>
</evidence>
<dbReference type="RefSeq" id="WP_187570081.1">
    <property type="nucleotide sequence ID" value="NZ_CP060711.1"/>
</dbReference>
<reference evidence="1 2" key="1">
    <citation type="submission" date="2020-08" db="EMBL/GenBank/DDBJ databases">
        <title>Genome sequence of Thermomonas brevis KACC 16975T.</title>
        <authorList>
            <person name="Hyun D.-W."/>
            <person name="Bae J.-W."/>
        </authorList>
    </citation>
    <scope>NUCLEOTIDE SEQUENCE [LARGE SCALE GENOMIC DNA]</scope>
    <source>
        <strain evidence="1 2">KACC 16975</strain>
    </source>
</reference>
<sequence length="120" mass="13462">MTPQEFASKIYSHVVLENNKIYQDLFGSTIISEASDLYWGRALTLFRGLNYSEREVFFEVMRQVSVDTVANVFGIIDGVNRVDGIDGVVNLIVDDVDVSGDLQNLFLVEDERARGEIGPE</sequence>
<dbReference type="KEGG" id="tbv:H9L17_14270"/>
<dbReference type="AlphaFoldDB" id="A0A7G9QSJ0"/>
<accession>A0A7G9QSJ0</accession>
<keyword evidence="2" id="KW-1185">Reference proteome</keyword>
<proteinExistence type="predicted"/>
<dbReference type="EMBL" id="CP060711">
    <property type="protein sequence ID" value="QNN46315.1"/>
    <property type="molecule type" value="Genomic_DNA"/>
</dbReference>
<organism evidence="1 2">
    <name type="scientific">Thermomonas brevis</name>
    <dbReference type="NCBI Taxonomy" id="215691"/>
    <lineage>
        <taxon>Bacteria</taxon>
        <taxon>Pseudomonadati</taxon>
        <taxon>Pseudomonadota</taxon>
        <taxon>Gammaproteobacteria</taxon>
        <taxon>Lysobacterales</taxon>
        <taxon>Lysobacteraceae</taxon>
        <taxon>Thermomonas</taxon>
    </lineage>
</organism>